<name>A0A4P6ZLA2_9LACO</name>
<dbReference type="Pfam" id="PF01205">
    <property type="entry name" value="Impact_N"/>
    <property type="match status" value="1"/>
</dbReference>
<dbReference type="InterPro" id="IPR035647">
    <property type="entry name" value="EFG_III/V"/>
</dbReference>
<dbReference type="Gene3D" id="3.30.70.240">
    <property type="match status" value="1"/>
</dbReference>
<evidence type="ECO:0000313" key="4">
    <source>
        <dbReference type="EMBL" id="QBP18192.1"/>
    </source>
</evidence>
<feature type="domain" description="UPF0029" evidence="3">
    <location>
        <begin position="147"/>
        <end position="202"/>
    </location>
</feature>
<dbReference type="PROSITE" id="PS00910">
    <property type="entry name" value="UPF0029"/>
    <property type="match status" value="1"/>
</dbReference>
<protein>
    <submittedName>
        <fullName evidence="4">YigZ family protein</fullName>
    </submittedName>
</protein>
<dbReference type="AlphaFoldDB" id="A0A4P6ZLA2"/>
<evidence type="ECO:0000313" key="5">
    <source>
        <dbReference type="Proteomes" id="UP000294321"/>
    </source>
</evidence>
<comment type="similarity">
    <text evidence="1">Belongs to the IMPACT family.</text>
</comment>
<dbReference type="SUPFAM" id="SSF54211">
    <property type="entry name" value="Ribosomal protein S5 domain 2-like"/>
    <property type="match status" value="1"/>
</dbReference>
<dbReference type="InterPro" id="IPR036956">
    <property type="entry name" value="Impact_N_sf"/>
</dbReference>
<dbReference type="KEGG" id="lji:ELX58_03360"/>
<sequence length="218" mass="24880">MGDRLNQNYLTIKEHQQAIPFEIVRKRSRFIGRAKRVGNEKEALQFINAVKGANKKASANAYAYVIGRDDHIQRKNDDGEPNNTSGLSVLNDIKHKNLHNVVVVVTRYFGGTELGASHLARTYGETASGAIEKADIVKQVMQTQVELRLNYNLFGKLQYYLHQNHYHIVNVKYTDQVVVTVSIDTPKVKAFIKEITNLLSDRFKYQIGKEKYTEIDVK</sequence>
<gene>
    <name evidence="4" type="ORF">ELX58_03360</name>
</gene>
<evidence type="ECO:0000259" key="2">
    <source>
        <dbReference type="Pfam" id="PF01205"/>
    </source>
</evidence>
<dbReference type="InterPro" id="IPR020569">
    <property type="entry name" value="UPF0029_Impact_CS"/>
</dbReference>
<accession>A0A4P6ZLA2</accession>
<dbReference type="PANTHER" id="PTHR16301">
    <property type="entry name" value="IMPACT-RELATED"/>
    <property type="match status" value="1"/>
</dbReference>
<dbReference type="Pfam" id="PF09186">
    <property type="entry name" value="DUF1949"/>
    <property type="match status" value="1"/>
</dbReference>
<dbReference type="EMBL" id="CP034726">
    <property type="protein sequence ID" value="QBP18192.1"/>
    <property type="molecule type" value="Genomic_DNA"/>
</dbReference>
<feature type="domain" description="Impact N-terminal" evidence="2">
    <location>
        <begin position="26"/>
        <end position="130"/>
    </location>
</feature>
<dbReference type="GO" id="GO:0006446">
    <property type="term" value="P:regulation of translational initiation"/>
    <property type="evidence" value="ECO:0007669"/>
    <property type="project" value="TreeGrafter"/>
</dbReference>
<keyword evidence="5" id="KW-1185">Reference proteome</keyword>
<dbReference type="PANTHER" id="PTHR16301:SF20">
    <property type="entry name" value="IMPACT FAMILY MEMBER YIGZ"/>
    <property type="match status" value="1"/>
</dbReference>
<dbReference type="InterPro" id="IPR020568">
    <property type="entry name" value="Ribosomal_Su5_D2-typ_SF"/>
</dbReference>
<dbReference type="InterPro" id="IPR015269">
    <property type="entry name" value="UPF0029_Impact_C"/>
</dbReference>
<dbReference type="Gene3D" id="3.30.230.30">
    <property type="entry name" value="Impact, N-terminal domain"/>
    <property type="match status" value="1"/>
</dbReference>
<dbReference type="Proteomes" id="UP000294321">
    <property type="component" value="Chromosome"/>
</dbReference>
<dbReference type="SUPFAM" id="SSF54980">
    <property type="entry name" value="EF-G C-terminal domain-like"/>
    <property type="match status" value="1"/>
</dbReference>
<dbReference type="InterPro" id="IPR001498">
    <property type="entry name" value="Impact_N"/>
</dbReference>
<proteinExistence type="inferred from homology"/>
<evidence type="ECO:0000259" key="3">
    <source>
        <dbReference type="Pfam" id="PF09186"/>
    </source>
</evidence>
<organism evidence="4 5">
    <name type="scientific">Acetilactobacillus jinshanensis</name>
    <dbReference type="NCBI Taxonomy" id="1720083"/>
    <lineage>
        <taxon>Bacteria</taxon>
        <taxon>Bacillati</taxon>
        <taxon>Bacillota</taxon>
        <taxon>Bacilli</taxon>
        <taxon>Lactobacillales</taxon>
        <taxon>Lactobacillaceae</taxon>
        <taxon>Acetilactobacillus</taxon>
    </lineage>
</organism>
<dbReference type="InterPro" id="IPR023582">
    <property type="entry name" value="Impact"/>
</dbReference>
<dbReference type="GO" id="GO:0005737">
    <property type="term" value="C:cytoplasm"/>
    <property type="evidence" value="ECO:0007669"/>
    <property type="project" value="TreeGrafter"/>
</dbReference>
<evidence type="ECO:0000256" key="1">
    <source>
        <dbReference type="ARBA" id="ARBA00007665"/>
    </source>
</evidence>
<reference evidence="5" key="1">
    <citation type="submission" date="2018-12" db="EMBL/GenBank/DDBJ databases">
        <title>A new species of lactobacillus.</title>
        <authorList>
            <person name="Jian Y."/>
            <person name="Xin L."/>
            <person name="Hong Z.J."/>
            <person name="Ming L.Z."/>
            <person name="Hong X.Z."/>
        </authorList>
    </citation>
    <scope>NUCLEOTIDE SEQUENCE [LARGE SCALE GENOMIC DNA]</scope>
    <source>
        <strain evidence="5">HSLZ-75</strain>
    </source>
</reference>
<dbReference type="OrthoDB" id="9813771at2"/>